<protein>
    <submittedName>
        <fullName evidence="1">Uncharacterized protein</fullName>
    </submittedName>
</protein>
<organism evidence="1 2">
    <name type="scientific">Veillonella atypica ACS-134-V-Col7a</name>
    <dbReference type="NCBI Taxonomy" id="866778"/>
    <lineage>
        <taxon>Bacteria</taxon>
        <taxon>Bacillati</taxon>
        <taxon>Bacillota</taxon>
        <taxon>Negativicutes</taxon>
        <taxon>Veillonellales</taxon>
        <taxon>Veillonellaceae</taxon>
        <taxon>Veillonella</taxon>
    </lineage>
</organism>
<proteinExistence type="predicted"/>
<sequence length="74" mass="8925">MIKSLLYKLSGTLLSLIRRRIRHKNPLHKPLINRHIYTFIIIRKRIRLHIGTSCCIYSKYTKKTQKQLNRIPNL</sequence>
<name>E1LD50_9FIRM</name>
<comment type="caution">
    <text evidence="1">The sequence shown here is derived from an EMBL/GenBank/DDBJ whole genome shotgun (WGS) entry which is preliminary data.</text>
</comment>
<evidence type="ECO:0000313" key="2">
    <source>
        <dbReference type="Proteomes" id="UP000005942"/>
    </source>
</evidence>
<dbReference type="AlphaFoldDB" id="E1LD50"/>
<evidence type="ECO:0000313" key="1">
    <source>
        <dbReference type="EMBL" id="EFL57504.1"/>
    </source>
</evidence>
<reference evidence="1 2" key="1">
    <citation type="submission" date="2010-08" db="EMBL/GenBank/DDBJ databases">
        <authorList>
            <person name="Durkin A.S."/>
            <person name="Madupu R."/>
            <person name="Torralba M."/>
            <person name="Gillis M."/>
            <person name="Methe B."/>
            <person name="Sutton G."/>
            <person name="Nelson K.E."/>
        </authorList>
    </citation>
    <scope>NUCLEOTIDE SEQUENCE [LARGE SCALE GENOMIC DNA]</scope>
    <source>
        <strain evidence="1 2">ACS-134-V-Col7a</strain>
    </source>
</reference>
<accession>E1LD50</accession>
<dbReference type="EMBL" id="AEDS01000057">
    <property type="protein sequence ID" value="EFL57504.1"/>
    <property type="molecule type" value="Genomic_DNA"/>
</dbReference>
<gene>
    <name evidence="1" type="ORF">HMPREF9684_0385</name>
</gene>
<dbReference type="Proteomes" id="UP000005942">
    <property type="component" value="Unassembled WGS sequence"/>
</dbReference>